<gene>
    <name evidence="3" type="ORF">EJB05_15652</name>
</gene>
<dbReference type="PANTHER" id="PTHR33157:SF5">
    <property type="entry name" value="OS09G0314100 PROTEIN"/>
    <property type="match status" value="1"/>
</dbReference>
<dbReference type="AlphaFoldDB" id="A0A5J9VG34"/>
<evidence type="ECO:0000256" key="2">
    <source>
        <dbReference type="SAM" id="MobiDB-lite"/>
    </source>
</evidence>
<dbReference type="InterPro" id="IPR039266">
    <property type="entry name" value="EN-1/SPM"/>
</dbReference>
<dbReference type="GO" id="GO:0032196">
    <property type="term" value="P:transposition"/>
    <property type="evidence" value="ECO:0007669"/>
    <property type="project" value="InterPro"/>
</dbReference>
<keyword evidence="1" id="KW-0175">Coiled coil</keyword>
<dbReference type="Gramene" id="TVU33840">
    <property type="protein sequence ID" value="TVU33840"/>
    <property type="gene ID" value="EJB05_15652"/>
</dbReference>
<keyword evidence="4" id="KW-1185">Reference proteome</keyword>
<sequence>NFKLKRKRGQESRLSSEDIAQNHGGSRPFTHTQQVLAAKFGPERATHINTYAVMKSGMKSVDGSGNSGAIKSCKAQKRLNDYLTGVKRVSRTEAGDEDDEDLEEEGQEQEQGLNGPVLYEVSGGTPHERVAIANGAVRAADVRAAAKEKHVRPSNPVSLQNMARENAQLRRENAQLRQDRRENAQLRERNQVTTELLLDLYRNLDKEIPAAALQWLSSSEENVTGSYHIGLESTNDDIINSPSGHGSENLGAENNNSPSGHGSENLGVENNNIPSGNHVSL</sequence>
<organism evidence="3 4">
    <name type="scientific">Eragrostis curvula</name>
    <name type="common">weeping love grass</name>
    <dbReference type="NCBI Taxonomy" id="38414"/>
    <lineage>
        <taxon>Eukaryota</taxon>
        <taxon>Viridiplantae</taxon>
        <taxon>Streptophyta</taxon>
        <taxon>Embryophyta</taxon>
        <taxon>Tracheophyta</taxon>
        <taxon>Spermatophyta</taxon>
        <taxon>Magnoliopsida</taxon>
        <taxon>Liliopsida</taxon>
        <taxon>Poales</taxon>
        <taxon>Poaceae</taxon>
        <taxon>PACMAD clade</taxon>
        <taxon>Chloridoideae</taxon>
        <taxon>Eragrostideae</taxon>
        <taxon>Eragrostidinae</taxon>
        <taxon>Eragrostis</taxon>
    </lineage>
</organism>
<evidence type="ECO:0000313" key="4">
    <source>
        <dbReference type="Proteomes" id="UP000324897"/>
    </source>
</evidence>
<evidence type="ECO:0000256" key="1">
    <source>
        <dbReference type="SAM" id="Coils"/>
    </source>
</evidence>
<feature type="region of interest" description="Disordered" evidence="2">
    <location>
        <begin position="234"/>
        <end position="281"/>
    </location>
</feature>
<dbReference type="EMBL" id="RWGY01000009">
    <property type="protein sequence ID" value="TVU33840.1"/>
    <property type="molecule type" value="Genomic_DNA"/>
</dbReference>
<feature type="region of interest" description="Disordered" evidence="2">
    <location>
        <begin position="89"/>
        <end position="118"/>
    </location>
</feature>
<evidence type="ECO:0000313" key="3">
    <source>
        <dbReference type="EMBL" id="TVU33840.1"/>
    </source>
</evidence>
<feature type="non-terminal residue" evidence="3">
    <location>
        <position position="1"/>
    </location>
</feature>
<protein>
    <submittedName>
        <fullName evidence="3">Uncharacterized protein</fullName>
    </submittedName>
</protein>
<feature type="coiled-coil region" evidence="1">
    <location>
        <begin position="159"/>
        <end position="196"/>
    </location>
</feature>
<name>A0A5J9VG34_9POAL</name>
<reference evidence="3 4" key="1">
    <citation type="journal article" date="2019" name="Sci. Rep.">
        <title>A high-quality genome of Eragrostis curvula grass provides insights into Poaceae evolution and supports new strategies to enhance forage quality.</title>
        <authorList>
            <person name="Carballo J."/>
            <person name="Santos B.A.C.M."/>
            <person name="Zappacosta D."/>
            <person name="Garbus I."/>
            <person name="Selva J.P."/>
            <person name="Gallo C.A."/>
            <person name="Diaz A."/>
            <person name="Albertini E."/>
            <person name="Caccamo M."/>
            <person name="Echenique V."/>
        </authorList>
    </citation>
    <scope>NUCLEOTIDE SEQUENCE [LARGE SCALE GENOMIC DNA]</scope>
    <source>
        <strain evidence="4">cv. Victoria</strain>
        <tissue evidence="3">Leaf</tissue>
    </source>
</reference>
<proteinExistence type="predicted"/>
<dbReference type="Proteomes" id="UP000324897">
    <property type="component" value="Unassembled WGS sequence"/>
</dbReference>
<comment type="caution">
    <text evidence="3">The sequence shown here is derived from an EMBL/GenBank/DDBJ whole genome shotgun (WGS) entry which is preliminary data.</text>
</comment>
<feature type="region of interest" description="Disordered" evidence="2">
    <location>
        <begin position="1"/>
        <end position="29"/>
    </location>
</feature>
<dbReference type="PANTHER" id="PTHR33157">
    <property type="entry name" value="AUTONOMOUS TRANSPOSABLE ELEMENT EN-1 MOSAIC PROTEIN-RELATED"/>
    <property type="match status" value="1"/>
</dbReference>
<feature type="compositionally biased region" description="Acidic residues" evidence="2">
    <location>
        <begin position="95"/>
        <end position="108"/>
    </location>
</feature>
<accession>A0A5J9VG34</accession>
<dbReference type="OrthoDB" id="696382at2759"/>